<reference evidence="11" key="1">
    <citation type="submission" date="2022-11" db="UniProtKB">
        <authorList>
            <consortium name="WormBaseParasite"/>
        </authorList>
    </citation>
    <scope>IDENTIFICATION</scope>
</reference>
<dbReference type="WBParaSite" id="PSU_v2.g855.t1">
    <property type="protein sequence ID" value="PSU_v2.g855.t1"/>
    <property type="gene ID" value="PSU_v2.g855"/>
</dbReference>
<keyword evidence="6" id="KW-0472">Membrane</keyword>
<dbReference type="AlphaFoldDB" id="A0A914Z890"/>
<organism evidence="10 11">
    <name type="scientific">Panagrolaimus superbus</name>
    <dbReference type="NCBI Taxonomy" id="310955"/>
    <lineage>
        <taxon>Eukaryota</taxon>
        <taxon>Metazoa</taxon>
        <taxon>Ecdysozoa</taxon>
        <taxon>Nematoda</taxon>
        <taxon>Chromadorea</taxon>
        <taxon>Rhabditida</taxon>
        <taxon>Tylenchina</taxon>
        <taxon>Panagrolaimomorpha</taxon>
        <taxon>Panagrolaimoidea</taxon>
        <taxon>Panagrolaimidae</taxon>
        <taxon>Panagrolaimus</taxon>
    </lineage>
</organism>
<feature type="compositionally biased region" description="Polar residues" evidence="8">
    <location>
        <begin position="35"/>
        <end position="48"/>
    </location>
</feature>
<evidence type="ECO:0000256" key="7">
    <source>
        <dbReference type="ARBA" id="ARBA00023303"/>
    </source>
</evidence>
<keyword evidence="4" id="KW-1133">Transmembrane helix</keyword>
<keyword evidence="7" id="KW-0407">Ion channel</keyword>
<protein>
    <submittedName>
        <fullName evidence="11">Potassium channel tetramerisation-type BTB domain-containing protein</fullName>
    </submittedName>
</protein>
<name>A0A914Z890_9BILA</name>
<evidence type="ECO:0000256" key="6">
    <source>
        <dbReference type="ARBA" id="ARBA00023136"/>
    </source>
</evidence>
<dbReference type="Proteomes" id="UP000887577">
    <property type="component" value="Unplaced"/>
</dbReference>
<proteinExistence type="predicted"/>
<dbReference type="PANTHER" id="PTHR11537">
    <property type="entry name" value="VOLTAGE-GATED POTASSIUM CHANNEL"/>
    <property type="match status" value="1"/>
</dbReference>
<keyword evidence="3" id="KW-0812">Transmembrane</keyword>
<dbReference type="GO" id="GO:0005251">
    <property type="term" value="F:delayed rectifier potassium channel activity"/>
    <property type="evidence" value="ECO:0007669"/>
    <property type="project" value="TreeGrafter"/>
</dbReference>
<evidence type="ECO:0000256" key="5">
    <source>
        <dbReference type="ARBA" id="ARBA00023065"/>
    </source>
</evidence>
<keyword evidence="5" id="KW-0406">Ion transport</keyword>
<dbReference type="InterPro" id="IPR003131">
    <property type="entry name" value="T1-type_BTB"/>
</dbReference>
<keyword evidence="2" id="KW-0813">Transport</keyword>
<evidence type="ECO:0000256" key="1">
    <source>
        <dbReference type="ARBA" id="ARBA00004141"/>
    </source>
</evidence>
<feature type="region of interest" description="Disordered" evidence="8">
    <location>
        <begin position="25"/>
        <end position="48"/>
    </location>
</feature>
<evidence type="ECO:0000256" key="3">
    <source>
        <dbReference type="ARBA" id="ARBA00022692"/>
    </source>
</evidence>
<comment type="subcellular location">
    <subcellularLocation>
        <location evidence="1">Membrane</location>
        <topology evidence="1">Multi-pass membrane protein</topology>
    </subcellularLocation>
</comment>
<sequence length="166" mass="19005">MDRSISHEPSRPAFSREATIESVASCDIPLPPPSTNHLTPDRSQPLNLPNGINSSSNDPLFKLNIGGKSFKIRMDAVMTCRQPSLLTSLIKASHEQRILVVDGYIEETGEYYMERNVRVADHILDYYVTGLLHKPNDVCNERFKEELDFWKLRHDQLNIKQTKQLI</sequence>
<dbReference type="GO" id="GO:0008076">
    <property type="term" value="C:voltage-gated potassium channel complex"/>
    <property type="evidence" value="ECO:0007669"/>
    <property type="project" value="InterPro"/>
</dbReference>
<dbReference type="GO" id="GO:0001508">
    <property type="term" value="P:action potential"/>
    <property type="evidence" value="ECO:0007669"/>
    <property type="project" value="TreeGrafter"/>
</dbReference>
<dbReference type="InterPro" id="IPR011333">
    <property type="entry name" value="SKP1/BTB/POZ_sf"/>
</dbReference>
<feature type="domain" description="Potassium channel tetramerisation-type BTB" evidence="9">
    <location>
        <begin position="62"/>
        <end position="156"/>
    </location>
</feature>
<evidence type="ECO:0000259" key="9">
    <source>
        <dbReference type="Pfam" id="PF02214"/>
    </source>
</evidence>
<evidence type="ECO:0000313" key="10">
    <source>
        <dbReference type="Proteomes" id="UP000887577"/>
    </source>
</evidence>
<keyword evidence="10" id="KW-1185">Reference proteome</keyword>
<dbReference type="GO" id="GO:0051260">
    <property type="term" value="P:protein homooligomerization"/>
    <property type="evidence" value="ECO:0007669"/>
    <property type="project" value="InterPro"/>
</dbReference>
<dbReference type="CDD" id="cd18317">
    <property type="entry name" value="BTB_POZ_Kv"/>
    <property type="match status" value="1"/>
</dbReference>
<dbReference type="Pfam" id="PF02214">
    <property type="entry name" value="BTB_2"/>
    <property type="match status" value="1"/>
</dbReference>
<dbReference type="SUPFAM" id="SSF54695">
    <property type="entry name" value="POZ domain"/>
    <property type="match status" value="1"/>
</dbReference>
<accession>A0A914Z890</accession>
<evidence type="ECO:0000256" key="2">
    <source>
        <dbReference type="ARBA" id="ARBA00022448"/>
    </source>
</evidence>
<dbReference type="InterPro" id="IPR028325">
    <property type="entry name" value="VG_K_chnl"/>
</dbReference>
<evidence type="ECO:0000256" key="8">
    <source>
        <dbReference type="SAM" id="MobiDB-lite"/>
    </source>
</evidence>
<evidence type="ECO:0000313" key="11">
    <source>
        <dbReference type="WBParaSite" id="PSU_v2.g855.t1"/>
    </source>
</evidence>
<evidence type="ECO:0000256" key="4">
    <source>
        <dbReference type="ARBA" id="ARBA00022989"/>
    </source>
</evidence>
<dbReference type="PANTHER" id="PTHR11537:SF121">
    <property type="entry name" value="BTB DOMAIN-CONTAINING PROTEIN"/>
    <property type="match status" value="1"/>
</dbReference>
<dbReference type="Gene3D" id="3.30.710.10">
    <property type="entry name" value="Potassium Channel Kv1.1, Chain A"/>
    <property type="match status" value="1"/>
</dbReference>